<accession>A0A2V4VMS2</accession>
<feature type="domain" description="Glycosyltransferase 2-like" evidence="1">
    <location>
        <begin position="155"/>
        <end position="286"/>
    </location>
</feature>
<dbReference type="GO" id="GO:0016740">
    <property type="term" value="F:transferase activity"/>
    <property type="evidence" value="ECO:0007669"/>
    <property type="project" value="UniProtKB-KW"/>
</dbReference>
<evidence type="ECO:0000313" key="3">
    <source>
        <dbReference type="Proteomes" id="UP000247790"/>
    </source>
</evidence>
<sequence length="378" mass="43389">MMDPKKRRTLGSRPILKDTLQQKSPAAQQGLEVSGDHTMELGMNPMEGLKTSAMNELALGANNEPFNAATNEPDACSINTSYIQPPVGVEASNSEVEDSTSQVTHQIHRVVNSRIEEEPHSLSLQDREVNAFTQSNAVRRVRKIQNNKLTAMLQVRNEQGRYLEEVLHDLSEFVDEIVIVDDASTDGTPDICSAFPKVVRLEVLEKPLFAEEWRLRNALWQAAVSTAPDWLLSVDADELYSSEAKKAIRKLINQDYADWFAFRFYDMWGGRTHYREDELWSMHKRHTATLVRYMPGYPYFYPQQNHHVPRLPLSCTVLPGVHTELKVQHLGWAGSLEDRVRKYLRYKRIDPHGEWGNLAQYESILDPEPRLLPWKEEP</sequence>
<dbReference type="SUPFAM" id="SSF53448">
    <property type="entry name" value="Nucleotide-diphospho-sugar transferases"/>
    <property type="match status" value="1"/>
</dbReference>
<dbReference type="RefSeq" id="WP_244964864.1">
    <property type="nucleotide sequence ID" value="NZ_CP054614.1"/>
</dbReference>
<dbReference type="AlphaFoldDB" id="A0A2V4VMS2"/>
<reference evidence="2 3" key="1">
    <citation type="submission" date="2018-06" db="EMBL/GenBank/DDBJ databases">
        <title>Genomic Encyclopedia of Type Strains, Phase III (KMG-III): the genomes of soil and plant-associated and newly described type strains.</title>
        <authorList>
            <person name="Whitman W."/>
        </authorList>
    </citation>
    <scope>NUCLEOTIDE SEQUENCE [LARGE SCALE GENOMIC DNA]</scope>
    <source>
        <strain evidence="2 3">CECT 7022</strain>
    </source>
</reference>
<protein>
    <submittedName>
        <fullName evidence="2">Glycosyl transferase family 2</fullName>
    </submittedName>
</protein>
<comment type="caution">
    <text evidence="2">The sequence shown here is derived from an EMBL/GenBank/DDBJ whole genome shotgun (WGS) entry which is preliminary data.</text>
</comment>
<evidence type="ECO:0000313" key="2">
    <source>
        <dbReference type="EMBL" id="PYE50886.1"/>
    </source>
</evidence>
<gene>
    <name evidence="2" type="ORF">DFQ00_103305</name>
</gene>
<dbReference type="Gene3D" id="3.90.550.10">
    <property type="entry name" value="Spore Coat Polysaccharide Biosynthesis Protein SpsA, Chain A"/>
    <property type="match status" value="1"/>
</dbReference>
<dbReference type="InterPro" id="IPR001173">
    <property type="entry name" value="Glyco_trans_2-like"/>
</dbReference>
<dbReference type="InterPro" id="IPR029044">
    <property type="entry name" value="Nucleotide-diphossugar_trans"/>
</dbReference>
<dbReference type="EMBL" id="QJSW01000003">
    <property type="protein sequence ID" value="PYE50886.1"/>
    <property type="molecule type" value="Genomic_DNA"/>
</dbReference>
<keyword evidence="2" id="KW-0808">Transferase</keyword>
<dbReference type="Proteomes" id="UP000247790">
    <property type="component" value="Unassembled WGS sequence"/>
</dbReference>
<evidence type="ECO:0000259" key="1">
    <source>
        <dbReference type="Pfam" id="PF00535"/>
    </source>
</evidence>
<dbReference type="PANTHER" id="PTHR43630">
    <property type="entry name" value="POLY-BETA-1,6-N-ACETYL-D-GLUCOSAMINE SYNTHASE"/>
    <property type="match status" value="1"/>
</dbReference>
<proteinExistence type="predicted"/>
<dbReference type="PANTHER" id="PTHR43630:SF2">
    <property type="entry name" value="GLYCOSYLTRANSFERASE"/>
    <property type="match status" value="1"/>
</dbReference>
<organism evidence="2 3">
    <name type="scientific">Paenibacillus barcinonensis</name>
    <dbReference type="NCBI Taxonomy" id="198119"/>
    <lineage>
        <taxon>Bacteria</taxon>
        <taxon>Bacillati</taxon>
        <taxon>Bacillota</taxon>
        <taxon>Bacilli</taxon>
        <taxon>Bacillales</taxon>
        <taxon>Paenibacillaceae</taxon>
        <taxon>Paenibacillus</taxon>
    </lineage>
</organism>
<dbReference type="Pfam" id="PF00535">
    <property type="entry name" value="Glycos_transf_2"/>
    <property type="match status" value="1"/>
</dbReference>
<name>A0A2V4VMS2_PAEBA</name>